<evidence type="ECO:0000256" key="9">
    <source>
        <dbReference type="ARBA" id="ARBA00022884"/>
    </source>
</evidence>
<keyword evidence="10" id="KW-0697">Rotamase</keyword>
<dbReference type="EC" id="5.2.1.8" evidence="4"/>
<keyword evidence="9 18" id="KW-0694">RNA-binding</keyword>
<organism evidence="23 24">
    <name type="scientific">Anas platyrhynchos platyrhynchos</name>
    <name type="common">Northern mallard</name>
    <dbReference type="NCBI Taxonomy" id="8840"/>
    <lineage>
        <taxon>Eukaryota</taxon>
        <taxon>Metazoa</taxon>
        <taxon>Chordata</taxon>
        <taxon>Craniata</taxon>
        <taxon>Vertebrata</taxon>
        <taxon>Euteleostomi</taxon>
        <taxon>Archelosauria</taxon>
        <taxon>Archosauria</taxon>
        <taxon>Dinosauria</taxon>
        <taxon>Saurischia</taxon>
        <taxon>Theropoda</taxon>
        <taxon>Coelurosauria</taxon>
        <taxon>Aves</taxon>
        <taxon>Neognathae</taxon>
        <taxon>Galloanserae</taxon>
        <taxon>Anseriformes</taxon>
        <taxon>Anatidae</taxon>
        <taxon>Anatinae</taxon>
        <taxon>Anas</taxon>
    </lineage>
</organism>
<proteinExistence type="inferred from homology"/>
<dbReference type="GeneTree" id="ENSGT00940000158790"/>
<dbReference type="GO" id="GO:0003755">
    <property type="term" value="F:peptidyl-prolyl cis-trans isomerase activity"/>
    <property type="evidence" value="ECO:0007669"/>
    <property type="project" value="UniProtKB-KW"/>
</dbReference>
<keyword evidence="20" id="KW-0732">Signal</keyword>
<evidence type="ECO:0000256" key="13">
    <source>
        <dbReference type="ARBA" id="ARBA00023242"/>
    </source>
</evidence>
<dbReference type="PANTHER" id="PTHR11071:SF561">
    <property type="entry name" value="PEPTIDYL-PROLYL CIS-TRANS ISOMERASE D-RELATED"/>
    <property type="match status" value="1"/>
</dbReference>
<keyword evidence="13" id="KW-0539">Nucleus</keyword>
<evidence type="ECO:0000256" key="14">
    <source>
        <dbReference type="ARBA" id="ARBA00032204"/>
    </source>
</evidence>
<evidence type="ECO:0000256" key="20">
    <source>
        <dbReference type="SAM" id="SignalP"/>
    </source>
</evidence>
<dbReference type="GO" id="GO:0005829">
    <property type="term" value="C:cytosol"/>
    <property type="evidence" value="ECO:0007669"/>
    <property type="project" value="Ensembl"/>
</dbReference>
<evidence type="ECO:0000256" key="1">
    <source>
        <dbReference type="ARBA" id="ARBA00000971"/>
    </source>
</evidence>
<dbReference type="GO" id="GO:0016607">
    <property type="term" value="C:nuclear speck"/>
    <property type="evidence" value="ECO:0007669"/>
    <property type="project" value="Ensembl"/>
</dbReference>
<evidence type="ECO:0000313" key="24">
    <source>
        <dbReference type="Proteomes" id="UP000016666"/>
    </source>
</evidence>
<evidence type="ECO:0000256" key="16">
    <source>
        <dbReference type="ARBA" id="ARBA00058045"/>
    </source>
</evidence>
<dbReference type="SMART" id="SM00360">
    <property type="entry name" value="RRM"/>
    <property type="match status" value="1"/>
</dbReference>
<evidence type="ECO:0000256" key="12">
    <source>
        <dbReference type="ARBA" id="ARBA00023235"/>
    </source>
</evidence>
<dbReference type="GO" id="GO:0000398">
    <property type="term" value="P:mRNA splicing, via spliceosome"/>
    <property type="evidence" value="ECO:0007669"/>
    <property type="project" value="Ensembl"/>
</dbReference>
<evidence type="ECO:0000256" key="10">
    <source>
        <dbReference type="ARBA" id="ARBA00023110"/>
    </source>
</evidence>
<dbReference type="FunFam" id="3.30.70.330:FF:000348">
    <property type="entry name" value="Peptidyl-prolyl cis-trans isomerase E"/>
    <property type="match status" value="1"/>
</dbReference>
<dbReference type="PROSITE" id="PS50102">
    <property type="entry name" value="RRM"/>
    <property type="match status" value="1"/>
</dbReference>
<keyword evidence="8" id="KW-0747">Spliceosome</keyword>
<evidence type="ECO:0000313" key="23">
    <source>
        <dbReference type="Ensembl" id="ENSAPLP00000009419.2"/>
    </source>
</evidence>
<dbReference type="GO" id="GO:0008143">
    <property type="term" value="F:poly(A) binding"/>
    <property type="evidence" value="ECO:0007669"/>
    <property type="project" value="Ensembl"/>
</dbReference>
<dbReference type="GO" id="GO:0016018">
    <property type="term" value="F:cyclosporin A binding"/>
    <property type="evidence" value="ECO:0007669"/>
    <property type="project" value="TreeGrafter"/>
</dbReference>
<feature type="chain" id="PRO_5019744061" description="Peptidyl-prolyl cis-trans isomerase E" evidence="20">
    <location>
        <begin position="16"/>
        <end position="447"/>
    </location>
</feature>
<keyword evidence="12" id="KW-0413">Isomerase</keyword>
<dbReference type="GO" id="GO:0006457">
    <property type="term" value="P:protein folding"/>
    <property type="evidence" value="ECO:0007669"/>
    <property type="project" value="InterPro"/>
</dbReference>
<dbReference type="InterPro" id="IPR002130">
    <property type="entry name" value="Cyclophilin-type_PPIase_dom"/>
</dbReference>
<dbReference type="SUPFAM" id="SSF50891">
    <property type="entry name" value="Cyclophilin-like"/>
    <property type="match status" value="1"/>
</dbReference>
<dbReference type="Gene3D" id="2.40.100.10">
    <property type="entry name" value="Cyclophilin-like"/>
    <property type="match status" value="1"/>
</dbReference>
<dbReference type="InterPro" id="IPR034168">
    <property type="entry name" value="PPIE_RRM"/>
</dbReference>
<dbReference type="OMA" id="MLWVIML"/>
<feature type="region of interest" description="Disordered" evidence="19">
    <location>
        <begin position="71"/>
        <end position="103"/>
    </location>
</feature>
<dbReference type="CDD" id="cd12347">
    <property type="entry name" value="RRM_PPIE"/>
    <property type="match status" value="1"/>
</dbReference>
<evidence type="ECO:0000256" key="2">
    <source>
        <dbReference type="ARBA" id="ARBA00004123"/>
    </source>
</evidence>
<evidence type="ECO:0000256" key="18">
    <source>
        <dbReference type="PROSITE-ProRule" id="PRU00176"/>
    </source>
</evidence>
<reference evidence="23" key="3">
    <citation type="submission" date="2025-09" db="UniProtKB">
        <authorList>
            <consortium name="Ensembl"/>
        </authorList>
    </citation>
    <scope>IDENTIFICATION</scope>
</reference>
<dbReference type="SUPFAM" id="SSF54928">
    <property type="entry name" value="RNA-binding domain, RBD"/>
    <property type="match status" value="1"/>
</dbReference>
<feature type="domain" description="RRM" evidence="22">
    <location>
        <begin position="157"/>
        <end position="230"/>
    </location>
</feature>
<keyword evidence="24" id="KW-1185">Reference proteome</keyword>
<keyword evidence="6" id="KW-0597">Phosphoprotein</keyword>
<comment type="similarity">
    <text evidence="3">Belongs to the cyclophilin-type PPIase family. PPIase E subfamily.</text>
</comment>
<dbReference type="InterPro" id="IPR012677">
    <property type="entry name" value="Nucleotide-bd_a/b_plait_sf"/>
</dbReference>
<dbReference type="PRINTS" id="PR00153">
    <property type="entry name" value="CSAPPISMRASE"/>
</dbReference>
<dbReference type="AlphaFoldDB" id="U3IQ96"/>
<dbReference type="GO" id="GO:0005739">
    <property type="term" value="C:mitochondrion"/>
    <property type="evidence" value="ECO:0007669"/>
    <property type="project" value="TreeGrafter"/>
</dbReference>
<dbReference type="Gene3D" id="3.30.70.330">
    <property type="match status" value="1"/>
</dbReference>
<evidence type="ECO:0000259" key="22">
    <source>
        <dbReference type="PROSITE" id="PS50102"/>
    </source>
</evidence>
<comment type="subunit">
    <text evidence="17">Identified in the spliceosome C complex. Component of the XAB2 complex, a multimeric protein complex composed of XAB2, PRPF19, AQR, ZNF830, ISY1, and PPIE. Identified in a pentameric intron-binding (IB) complex composed of AQR, XAB2, ISY1, ZNF830 and PPIE that is incorporated into the spliceosome as a preassembled complex. The IB complex does not contain PRPF19. Interacts (via RNA-binding domain) with KMT2A (via the third PHD-type zinc-finger).</text>
</comment>
<dbReference type="Proteomes" id="UP000016666">
    <property type="component" value="Chromosome 24"/>
</dbReference>
<evidence type="ECO:0000256" key="3">
    <source>
        <dbReference type="ARBA" id="ARBA00009483"/>
    </source>
</evidence>
<dbReference type="GO" id="GO:0003729">
    <property type="term" value="F:mRNA binding"/>
    <property type="evidence" value="ECO:0007669"/>
    <property type="project" value="Ensembl"/>
</dbReference>
<comment type="subcellular location">
    <subcellularLocation>
        <location evidence="2">Nucleus</location>
    </subcellularLocation>
</comment>
<evidence type="ECO:0000256" key="6">
    <source>
        <dbReference type="ARBA" id="ARBA00022553"/>
    </source>
</evidence>
<dbReference type="InterPro" id="IPR020892">
    <property type="entry name" value="Cyclophilin-type_PPIase_CS"/>
</dbReference>
<dbReference type="Pfam" id="PF00076">
    <property type="entry name" value="RRM_1"/>
    <property type="match status" value="1"/>
</dbReference>
<dbReference type="FunFam" id="2.40.100.10:FF:000010">
    <property type="entry name" value="Peptidyl-prolyl cis-trans isomerase E"/>
    <property type="match status" value="1"/>
</dbReference>
<dbReference type="PROSITE" id="PS50072">
    <property type="entry name" value="CSA_PPIASE_2"/>
    <property type="match status" value="1"/>
</dbReference>
<evidence type="ECO:0000256" key="7">
    <source>
        <dbReference type="ARBA" id="ARBA00022664"/>
    </source>
</evidence>
<dbReference type="InterPro" id="IPR000504">
    <property type="entry name" value="RRM_dom"/>
</dbReference>
<feature type="compositionally biased region" description="Low complexity" evidence="19">
    <location>
        <begin position="71"/>
        <end position="101"/>
    </location>
</feature>
<evidence type="ECO:0000256" key="5">
    <source>
        <dbReference type="ARBA" id="ARBA00021137"/>
    </source>
</evidence>
<dbReference type="PROSITE" id="PS00170">
    <property type="entry name" value="CSA_PPIASE_1"/>
    <property type="match status" value="1"/>
</dbReference>
<evidence type="ECO:0000259" key="21">
    <source>
        <dbReference type="PROSITE" id="PS50072"/>
    </source>
</evidence>
<evidence type="ECO:0000256" key="15">
    <source>
        <dbReference type="ARBA" id="ARBA00049785"/>
    </source>
</evidence>
<feature type="signal peptide" evidence="20">
    <location>
        <begin position="1"/>
        <end position="15"/>
    </location>
</feature>
<evidence type="ECO:0000256" key="8">
    <source>
        <dbReference type="ARBA" id="ARBA00022728"/>
    </source>
</evidence>
<sequence>MLWVIMLGLIGVRDTQIPQRGPDGRSQVFLKRNRSGWVPAPSMQARQRFAVRGVLHFWLDVLGSRLPSFPGTRPGAAPAARAGRARAPLPGNGRGRPSLGRSRLRVPGRCGENGGHQAGAVCGCVGLWGACAGLFGAAGVLWGHWGRLDSNAVPAAGGLAEEVDEKVLHAAFIPFGDITDIQIPLDYETEKHRGFAFVEFELAEDAAAAIDNMNESELFGRTIRVNLAKPMRIKEGSSRPVWSDDEWLKKFSGKTLEENAEEGGTEAPKQEAQEGEPPAKKARANPQVYMDIKIGNKPAGRIQILLRSDVVPMTVENFRCLCTHEKGFGFKGSSFHRIIPQFMCQAGDFTNHNGTGGKSIYGKKFDDENFILKHTGPGLLSMANSGPNTNGSQFFITCDKTDWLDGKHVVFGEVTEGMDVVRQIEAQGTKDGKPKQKVIISDCGECV</sequence>
<dbReference type="CDD" id="cd01926">
    <property type="entry name" value="cyclophilin_ABH_like"/>
    <property type="match status" value="1"/>
</dbReference>
<name>U3IQ96_ANAPP</name>
<dbReference type="Ensembl" id="ENSAPLT00000010111.2">
    <property type="protein sequence ID" value="ENSAPLP00000009419.2"/>
    <property type="gene ID" value="ENSAPLG00000009716.2"/>
</dbReference>
<dbReference type="GO" id="GO:0071007">
    <property type="term" value="C:U2-type catalytic step 2 spliceosome"/>
    <property type="evidence" value="ECO:0007669"/>
    <property type="project" value="Ensembl"/>
</dbReference>
<evidence type="ECO:0000256" key="17">
    <source>
        <dbReference type="ARBA" id="ARBA00063714"/>
    </source>
</evidence>
<reference evidence="23" key="2">
    <citation type="submission" date="2025-08" db="UniProtKB">
        <authorList>
            <consortium name="Ensembl"/>
        </authorList>
    </citation>
    <scope>IDENTIFICATION</scope>
</reference>
<dbReference type="InterPro" id="IPR029000">
    <property type="entry name" value="Cyclophilin-like_dom_sf"/>
</dbReference>
<evidence type="ECO:0000256" key="4">
    <source>
        <dbReference type="ARBA" id="ARBA00013194"/>
    </source>
</evidence>
<reference evidence="23 24" key="1">
    <citation type="submission" date="2017-10" db="EMBL/GenBank/DDBJ databases">
        <title>A new Pekin duck reference genome.</title>
        <authorList>
            <person name="Hou Z.-C."/>
            <person name="Zhou Z.-K."/>
            <person name="Zhu F."/>
            <person name="Hou S.-S."/>
        </authorList>
    </citation>
    <scope>NUCLEOTIDE SEQUENCE [LARGE SCALE GENOMIC DNA]</scope>
</reference>
<dbReference type="PANTHER" id="PTHR11071">
    <property type="entry name" value="PEPTIDYL-PROLYL CIS-TRANS ISOMERASE"/>
    <property type="match status" value="1"/>
</dbReference>
<comment type="function">
    <text evidence="16">Involved in pre-mRNA splicing as component of the spliceosome. Combines RNA-binding and PPIase activities. Binds mRNA and has a preference for single-stranded RNA molecules with poly-A and poly-U stretches, suggesting it binds to the poly(A)-region in the 3'-UTR of mRNA molecules. Catalyzes the cis-trans isomerization of proline imidic peptide bonds in proteins. Inhibits KMT2A activity; this requires proline isomerase activity.</text>
</comment>
<evidence type="ECO:0000256" key="19">
    <source>
        <dbReference type="SAM" id="MobiDB-lite"/>
    </source>
</evidence>
<dbReference type="InterPro" id="IPR035979">
    <property type="entry name" value="RBD_domain_sf"/>
</dbReference>
<accession>U3IQ96</accession>
<dbReference type="GO" id="GO:0006355">
    <property type="term" value="P:regulation of DNA-templated transcription"/>
    <property type="evidence" value="ECO:0007669"/>
    <property type="project" value="Ensembl"/>
</dbReference>
<dbReference type="Pfam" id="PF00160">
    <property type="entry name" value="Pro_isomerase"/>
    <property type="match status" value="1"/>
</dbReference>
<feature type="region of interest" description="Disordered" evidence="19">
    <location>
        <begin position="257"/>
        <end position="285"/>
    </location>
</feature>
<dbReference type="STRING" id="8840.ENSAPLP00000009419"/>
<dbReference type="HOGENOM" id="CLU_012062_27_0_1"/>
<evidence type="ECO:0000256" key="11">
    <source>
        <dbReference type="ARBA" id="ARBA00023187"/>
    </source>
</evidence>
<keyword evidence="11" id="KW-0508">mRNA splicing</keyword>
<dbReference type="GO" id="GO:0045070">
    <property type="term" value="P:positive regulation of viral genome replication"/>
    <property type="evidence" value="ECO:0007669"/>
    <property type="project" value="Ensembl"/>
</dbReference>
<gene>
    <name evidence="23" type="primary">PPIE</name>
</gene>
<comment type="catalytic activity">
    <reaction evidence="1">
        <text>[protein]-peptidylproline (omega=180) = [protein]-peptidylproline (omega=0)</text>
        <dbReference type="Rhea" id="RHEA:16237"/>
        <dbReference type="Rhea" id="RHEA-COMP:10747"/>
        <dbReference type="Rhea" id="RHEA-COMP:10748"/>
        <dbReference type="ChEBI" id="CHEBI:83833"/>
        <dbReference type="ChEBI" id="CHEBI:83834"/>
        <dbReference type="EC" id="5.2.1.8"/>
    </reaction>
</comment>
<keyword evidence="7" id="KW-0507">mRNA processing</keyword>
<protein>
    <recommendedName>
        <fullName evidence="5">Peptidyl-prolyl cis-trans isomerase E</fullName>
        <ecNumber evidence="4">5.2.1.8</ecNumber>
    </recommendedName>
    <alternativeName>
        <fullName evidence="15">Cyclophilin E</fullName>
    </alternativeName>
    <alternativeName>
        <fullName evidence="14">Rotamase E</fullName>
    </alternativeName>
</protein>
<feature type="domain" description="PPIase cyclophilin-type" evidence="21">
    <location>
        <begin position="289"/>
        <end position="445"/>
    </location>
</feature>